<name>A0AA88L258_ARTSF</name>
<evidence type="ECO:0000313" key="2">
    <source>
        <dbReference type="EMBL" id="KAK2709871.1"/>
    </source>
</evidence>
<dbReference type="AlphaFoldDB" id="A0AA88L258"/>
<feature type="compositionally biased region" description="Basic and acidic residues" evidence="1">
    <location>
        <begin position="382"/>
        <end position="392"/>
    </location>
</feature>
<feature type="compositionally biased region" description="Basic and acidic residues" evidence="1">
    <location>
        <begin position="121"/>
        <end position="143"/>
    </location>
</feature>
<proteinExistence type="predicted"/>
<evidence type="ECO:0000313" key="3">
    <source>
        <dbReference type="Proteomes" id="UP001187531"/>
    </source>
</evidence>
<evidence type="ECO:0000256" key="1">
    <source>
        <dbReference type="SAM" id="MobiDB-lite"/>
    </source>
</evidence>
<protein>
    <submittedName>
        <fullName evidence="2">Uncharacterized protein</fullName>
    </submittedName>
</protein>
<dbReference type="Proteomes" id="UP001187531">
    <property type="component" value="Unassembled WGS sequence"/>
</dbReference>
<dbReference type="EMBL" id="JAVRJZ010000017">
    <property type="protein sequence ID" value="KAK2709871.1"/>
    <property type="molecule type" value="Genomic_DNA"/>
</dbReference>
<keyword evidence="3" id="KW-1185">Reference proteome</keyword>
<feature type="compositionally biased region" description="Basic and acidic residues" evidence="1">
    <location>
        <begin position="401"/>
        <end position="420"/>
    </location>
</feature>
<feature type="region of interest" description="Disordered" evidence="1">
    <location>
        <begin position="282"/>
        <end position="420"/>
    </location>
</feature>
<reference evidence="2" key="1">
    <citation type="submission" date="2023-07" db="EMBL/GenBank/DDBJ databases">
        <title>Chromosome-level genome assembly of Artemia franciscana.</title>
        <authorList>
            <person name="Jo E."/>
        </authorList>
    </citation>
    <scope>NUCLEOTIDE SEQUENCE</scope>
    <source>
        <tissue evidence="2">Whole body</tissue>
    </source>
</reference>
<comment type="caution">
    <text evidence="2">The sequence shown here is derived from an EMBL/GenBank/DDBJ whole genome shotgun (WGS) entry which is preliminary data.</text>
</comment>
<accession>A0AA88L258</accession>
<sequence>MNGQLEGNKWRLTEGAIMEHNSSISWTLTQTSVELTSGVIAKFTSDMARKAFKWKAKLASDILNAATPQYVVQHELHQSPTLSRDRLDPTFVPETPSLVNPRRLGSSCLVLPHLVSFSPEYRPRQNEPRTRHKEGPSRTEHLTPPRTNNLKKSVSQELTSRSSSDGLVSVGEEYNDQRLNDLALFPNGSFHPLFSRSSIEKHLKCNICDTLVIGSAVYDHINGEGHIKALSDLKDVGVAIASARSHFVKTFQVSPEIPITRIHRGVDSKNQRIEEITLVTNGNTNDKNEKNGADPGVGVDSTNRRKEEITLVTDGNTNDKNEKNGANPAVGVDSTNRRKEEITLANDGEINDKNEKNGADPGVGVDSMNRRKEEITLANDGKINDKNEKNGADHGLGVDSTNRRKEETTLATDGDFHDKDGADLDQRKMLDQHAVSKEEPFHCSTIASPDDEINGRVRSNLFKEAGRR</sequence>
<feature type="compositionally biased region" description="Polar residues" evidence="1">
    <location>
        <begin position="145"/>
        <end position="166"/>
    </location>
</feature>
<organism evidence="2 3">
    <name type="scientific">Artemia franciscana</name>
    <name type="common">Brine shrimp</name>
    <name type="synonym">Artemia sanfranciscana</name>
    <dbReference type="NCBI Taxonomy" id="6661"/>
    <lineage>
        <taxon>Eukaryota</taxon>
        <taxon>Metazoa</taxon>
        <taxon>Ecdysozoa</taxon>
        <taxon>Arthropoda</taxon>
        <taxon>Crustacea</taxon>
        <taxon>Branchiopoda</taxon>
        <taxon>Anostraca</taxon>
        <taxon>Artemiidae</taxon>
        <taxon>Artemia</taxon>
    </lineage>
</organism>
<feature type="region of interest" description="Disordered" evidence="1">
    <location>
        <begin position="120"/>
        <end position="167"/>
    </location>
</feature>
<gene>
    <name evidence="2" type="ORF">QYM36_013525</name>
</gene>